<dbReference type="InterPro" id="IPR023393">
    <property type="entry name" value="START-like_dom_sf"/>
</dbReference>
<evidence type="ECO:0000313" key="1">
    <source>
        <dbReference type="EMBL" id="KAK9818614.1"/>
    </source>
</evidence>
<organism evidence="1 2">
    <name type="scientific">Apatococcus lobatus</name>
    <dbReference type="NCBI Taxonomy" id="904363"/>
    <lineage>
        <taxon>Eukaryota</taxon>
        <taxon>Viridiplantae</taxon>
        <taxon>Chlorophyta</taxon>
        <taxon>core chlorophytes</taxon>
        <taxon>Trebouxiophyceae</taxon>
        <taxon>Chlorellales</taxon>
        <taxon>Chlorellaceae</taxon>
        <taxon>Apatococcus</taxon>
    </lineage>
</organism>
<dbReference type="SUPFAM" id="SSF55961">
    <property type="entry name" value="Bet v1-like"/>
    <property type="match status" value="1"/>
</dbReference>
<protein>
    <recommendedName>
        <fullName evidence="3">Coenzyme Q-binding protein COQ10 START domain-containing protein</fullName>
    </recommendedName>
</protein>
<sequence length="167" mass="19042">MTQTAESALQVRPASVEGGTFTVRGSLETACQPDAIYQTLVDYANLPTVFKNLDSCRSWTEDGQKKLLQVCRWEFLIFSGTFETTLSVSEHPDQGRLVFNLLQSAFMRNFHVCWQLKPLPNGRTLVQHELTVDPIVDPPPAFRGYAEKIFYQQVQSLLQDLQHHLKE</sequence>
<proteinExistence type="predicted"/>
<evidence type="ECO:0008006" key="3">
    <source>
        <dbReference type="Google" id="ProtNLM"/>
    </source>
</evidence>
<dbReference type="Pfam" id="PF10604">
    <property type="entry name" value="Polyketide_cyc2"/>
    <property type="match status" value="1"/>
</dbReference>
<dbReference type="Proteomes" id="UP001438707">
    <property type="component" value="Unassembled WGS sequence"/>
</dbReference>
<comment type="caution">
    <text evidence="1">The sequence shown here is derived from an EMBL/GenBank/DDBJ whole genome shotgun (WGS) entry which is preliminary data.</text>
</comment>
<dbReference type="PANTHER" id="PTHR31385:SF1">
    <property type="entry name" value="PUTATIVE (DUF220)-RELATED"/>
    <property type="match status" value="1"/>
</dbReference>
<accession>A0AAW1QCI5</accession>
<keyword evidence="2" id="KW-1185">Reference proteome</keyword>
<evidence type="ECO:0000313" key="2">
    <source>
        <dbReference type="Proteomes" id="UP001438707"/>
    </source>
</evidence>
<dbReference type="AlphaFoldDB" id="A0AAW1QCI5"/>
<name>A0AAW1QCI5_9CHLO</name>
<dbReference type="InterPro" id="IPR019587">
    <property type="entry name" value="Polyketide_cyclase/dehydratase"/>
</dbReference>
<reference evidence="1 2" key="1">
    <citation type="journal article" date="2024" name="Nat. Commun.">
        <title>Phylogenomics reveals the evolutionary origins of lichenization in chlorophyte algae.</title>
        <authorList>
            <person name="Puginier C."/>
            <person name="Libourel C."/>
            <person name="Otte J."/>
            <person name="Skaloud P."/>
            <person name="Haon M."/>
            <person name="Grisel S."/>
            <person name="Petersen M."/>
            <person name="Berrin J.G."/>
            <person name="Delaux P.M."/>
            <person name="Dal Grande F."/>
            <person name="Keller J."/>
        </authorList>
    </citation>
    <scope>NUCLEOTIDE SEQUENCE [LARGE SCALE GENOMIC DNA]</scope>
    <source>
        <strain evidence="1 2">SAG 2145</strain>
    </source>
</reference>
<dbReference type="Gene3D" id="3.30.530.20">
    <property type="match status" value="1"/>
</dbReference>
<gene>
    <name evidence="1" type="ORF">WJX74_001276</name>
</gene>
<dbReference type="EMBL" id="JALJOS010000058">
    <property type="protein sequence ID" value="KAK9818614.1"/>
    <property type="molecule type" value="Genomic_DNA"/>
</dbReference>
<dbReference type="PANTHER" id="PTHR31385">
    <property type="entry name" value="PUTATIVE (DUF220)-RELATED"/>
    <property type="match status" value="1"/>
</dbReference>